<dbReference type="InterPro" id="IPR058863">
    <property type="entry name" value="PelX-like_Ig"/>
</dbReference>
<keyword evidence="1" id="KW-0479">Metal-binding</keyword>
<dbReference type="SUPFAM" id="SSF51126">
    <property type="entry name" value="Pectin lyase-like"/>
    <property type="match status" value="2"/>
</dbReference>
<keyword evidence="3" id="KW-0063">Aspartyl esterase</keyword>
<evidence type="ECO:0000256" key="1">
    <source>
        <dbReference type="ARBA" id="ARBA00022723"/>
    </source>
</evidence>
<dbReference type="Gene3D" id="2.60.40.10">
    <property type="entry name" value="Immunoglobulins"/>
    <property type="match status" value="2"/>
</dbReference>
<dbReference type="Gene3D" id="2.160.20.10">
    <property type="entry name" value="Single-stranded right-handed beta-helix, Pectin lyase-like"/>
    <property type="match status" value="2"/>
</dbReference>
<evidence type="ECO:0000256" key="4">
    <source>
        <dbReference type="ARBA" id="ARBA00023180"/>
    </source>
</evidence>
<evidence type="ECO:0000256" key="5">
    <source>
        <dbReference type="PROSITE-ProRule" id="PRU10040"/>
    </source>
</evidence>
<evidence type="ECO:0000256" key="6">
    <source>
        <dbReference type="SAM" id="MobiDB-lite"/>
    </source>
</evidence>
<feature type="domain" description="Pectinesterase catalytic" evidence="7">
    <location>
        <begin position="940"/>
        <end position="1222"/>
    </location>
</feature>
<dbReference type="Proteomes" id="UP000663623">
    <property type="component" value="Chromosome"/>
</dbReference>
<sequence length="1541" mass="167740">MRKRLLSLFVLVTFLLSLLPFNLITRAENLVPAFPGAEGAGMYTTGGRGGDVYEVTNLNDSGPGSLRDGVKLSNVTIVFRVSGTVHLKSELVISGSNITIAGQTAPGDGICVADYGVRITGNNIIIRYMRFRPGSANINSEPDALTSFGGSKNIIIDHCSFSWSVDETLSIYRVENLTVQWSIAAESLTMSGHWKGRHGYGGIWGGYNATWHHNLLMSHTSRLPRVNVGSAPIPEAKVEFINNVIYNWGFNNTYGGENTTLSLINNYYKPGPGTQDSVKSRIANPTPNGYPSSWYVSGNILEGNNEVTTNNEAGIIASGTYTKLTEPVDIPGSVTVQDAQTAYQEVLTKAGAVYPKRDAVDARLVNEVKNGLGRFINTEAEVGGYPELQSAQAPQDTDHDGMPDNWEITNGLNPNDPSDRNGYKFGNGYTNLENYLNSLVDMNYAPQNPEVQIINPSYNALVDAGSAVKIEARAKAFGGTKIAKVVFYDNGIKIGEDLTEPYSYTIGAIEEGTHYLVAVAYDSNGLSTQSTAVRVFANGPKVKLPWKIADIGTPAIKTSASLDSSGTLTLKANGKIGGSTDTFGYVYRKVYGDAELIAKIDYMEKVDHNAFAGLMIRSSLDPGAVAAYVAKSYVKADKLTNPTAVRFIARQVANASMANTGDVDASTPNTVVNIDVSWLKIKKSGSVVEAAYSLDGQTWNVIGRYTLNIGDEYYIGFAVDSAQATNQIYNYNIAKFSNISLTTSDNFIEIYNPENDYTNVGEYKIKGYASIDGKITVTNASSTDTKNVEVSGQTEFEVPVQLVSGNNTIFVNLQTVDGSKSKQIVLNVVYDNQKPVISWVSKPQPTVLSSAYSLVLSSNEDGYLTIMQNNMVVYQNDYVKANSPVTFNIDFEKGRNKIEIIIKDFSGNTTTENFDVIYLANFDIMVDKNYTGNDGDTINGVKIFKTVQAAVNSVPSNNTKRVIIFIKSGRYYEKITINSPNISLIGEDPFTTILTYDVAAGTPKPDGSGTYGTSGSASVTINSGAINFTAENITFENAFDENQPISSKQAVAVKSTADKMVFKNCRFIGNQDTLYADAGRQYFKDCYIEGDVDFIFGAAQAVFENSTIFSVDRAGITPKGYITAASTRKSDNFGFLFINSKFLSNITVANSVYLGRPWHPSADPNRWVNVVIRESYLGEHIKDEGWTAMSSTDSSGNTIWFYPQNERFYEYKNYGPGAKINEYRPQLDDVMAQVYTKENVFDGWDADSFIDTIYDPVKVYVDNPQKDSTTKINYTVKLSADSDCELTVKKGNEVVYSNPSYKANTQITIPVVLSDGINNIVIIATKDGDSVVKVLNVDFVNYAPEITVIQAPPSKTTKPTVTVKAKISKNGTVTFKRNGEVLGEQSVDANKEFSFEYSLVEGENTLELVVIDEGGNVRVTTFKVVYEIDWGANAFSVQVIQVNNMAGVALSTIGSNKDIVVTVSVKNNTGLTRNGVVVVGVFDSAGKMISYAGKKITIAAGKSITYKAGLRISNVNSPIVKAYVVDSLKSKNYLSNVASFK</sequence>
<evidence type="ECO:0000259" key="8">
    <source>
        <dbReference type="Pfam" id="PF25850"/>
    </source>
</evidence>
<keyword evidence="4" id="KW-0325">Glycoprotein</keyword>
<feature type="domain" description="Pectate disaccharide-lyase-like central Ig-like" evidence="8">
    <location>
        <begin position="846"/>
        <end position="900"/>
    </location>
</feature>
<dbReference type="Gene3D" id="2.60.120.200">
    <property type="match status" value="1"/>
</dbReference>
<dbReference type="InterPro" id="IPR000070">
    <property type="entry name" value="Pectinesterase_cat"/>
</dbReference>
<evidence type="ECO:0008006" key="11">
    <source>
        <dbReference type="Google" id="ProtNLM"/>
    </source>
</evidence>
<evidence type="ECO:0000256" key="3">
    <source>
        <dbReference type="ARBA" id="ARBA00023085"/>
    </source>
</evidence>
<dbReference type="PROSITE" id="PS00503">
    <property type="entry name" value="PECTINESTERASE_2"/>
    <property type="match status" value="1"/>
</dbReference>
<feature type="region of interest" description="Disordered" evidence="6">
    <location>
        <begin position="390"/>
        <end position="423"/>
    </location>
</feature>
<dbReference type="InterPro" id="IPR033131">
    <property type="entry name" value="Pectinesterase_Asp_AS"/>
</dbReference>
<feature type="compositionally biased region" description="Polar residues" evidence="6">
    <location>
        <begin position="407"/>
        <end position="416"/>
    </location>
</feature>
<dbReference type="Pfam" id="PF25850">
    <property type="entry name" value="PelX_Ig"/>
    <property type="match status" value="1"/>
</dbReference>
<feature type="active site" evidence="5">
    <location>
        <position position="1093"/>
    </location>
</feature>
<gene>
    <name evidence="9" type="ORF">CaldiYA01_01280</name>
</gene>
<dbReference type="Pfam" id="PF17957">
    <property type="entry name" value="Big_7"/>
    <property type="match status" value="1"/>
</dbReference>
<dbReference type="PANTHER" id="PTHR42970">
    <property type="entry name" value="PECTATE LYASE C-RELATED"/>
    <property type="match status" value="1"/>
</dbReference>
<evidence type="ECO:0000259" key="7">
    <source>
        <dbReference type="Pfam" id="PF01095"/>
    </source>
</evidence>
<name>A0ABN6E480_9FIRM</name>
<protein>
    <recommendedName>
        <fullName evidence="11">Pectinesterase</fullName>
    </recommendedName>
</protein>
<organism evidence="9 10">
    <name type="scientific">Caldicellulosiruptor diazotrophicus</name>
    <dbReference type="NCBI Taxonomy" id="2806205"/>
    <lineage>
        <taxon>Bacteria</taxon>
        <taxon>Bacillati</taxon>
        <taxon>Bacillota</taxon>
        <taxon>Bacillota incertae sedis</taxon>
        <taxon>Caldicellulosiruptorales</taxon>
        <taxon>Caldicellulosiruptoraceae</taxon>
        <taxon>Caldicellulosiruptor</taxon>
    </lineage>
</organism>
<proteinExistence type="predicted"/>
<dbReference type="InterPro" id="IPR013783">
    <property type="entry name" value="Ig-like_fold"/>
</dbReference>
<dbReference type="Pfam" id="PF01095">
    <property type="entry name" value="Pectinesterase"/>
    <property type="match status" value="1"/>
</dbReference>
<accession>A0ABN6E480</accession>
<dbReference type="InterPro" id="IPR012334">
    <property type="entry name" value="Pectin_lyas_fold"/>
</dbReference>
<evidence type="ECO:0000313" key="9">
    <source>
        <dbReference type="EMBL" id="BCS80168.1"/>
    </source>
</evidence>
<keyword evidence="2" id="KW-0378">Hydrolase</keyword>
<evidence type="ECO:0000313" key="10">
    <source>
        <dbReference type="Proteomes" id="UP000663623"/>
    </source>
</evidence>
<evidence type="ECO:0000256" key="2">
    <source>
        <dbReference type="ARBA" id="ARBA00022801"/>
    </source>
</evidence>
<dbReference type="PANTHER" id="PTHR42970:SF1">
    <property type="entry name" value="PECTATE LYASE C-RELATED"/>
    <property type="match status" value="1"/>
</dbReference>
<reference evidence="9 10" key="1">
    <citation type="submission" date="2021-02" db="EMBL/GenBank/DDBJ databases">
        <title>Nitrogen-fixing ability and nitrogen fixation related genes of thermophilic fermentative bacteria in the genus Caldicellulosiruptor.</title>
        <authorList>
            <person name="Chen Y."/>
            <person name="Nishihara A."/>
            <person name="Haruta S."/>
        </authorList>
    </citation>
    <scope>NUCLEOTIDE SEQUENCE [LARGE SCALE GENOMIC DNA]</scope>
    <source>
        <strain evidence="9 10">YA01</strain>
    </source>
</reference>
<dbReference type="InterPro" id="IPR052063">
    <property type="entry name" value="Polysaccharide_Lyase_1"/>
</dbReference>
<dbReference type="RefSeq" id="WP_207180332.1">
    <property type="nucleotide sequence ID" value="NZ_AP024480.1"/>
</dbReference>
<dbReference type="InterPro" id="IPR011050">
    <property type="entry name" value="Pectin_lyase_fold/virulence"/>
</dbReference>
<keyword evidence="10" id="KW-1185">Reference proteome</keyword>
<dbReference type="EMBL" id="AP024480">
    <property type="protein sequence ID" value="BCS80168.1"/>
    <property type="molecule type" value="Genomic_DNA"/>
</dbReference>